<dbReference type="EMBL" id="CP027754">
    <property type="protein sequence ID" value="AZE55663.1"/>
    <property type="molecule type" value="Genomic_DNA"/>
</dbReference>
<dbReference type="Proteomes" id="UP000268696">
    <property type="component" value="Chromosome"/>
</dbReference>
<proteinExistence type="predicted"/>
<gene>
    <name evidence="1" type="ORF">C4K03_3510</name>
</gene>
<accession>A0A3G7U8J5</accession>
<evidence type="ECO:0000313" key="1">
    <source>
        <dbReference type="EMBL" id="AZE55663.1"/>
    </source>
</evidence>
<sequence>MGGFFKTGVCALAAYEMCLFEGVYSYLKLGKVTDGSAIKQVFT</sequence>
<name>A0A3G7U8J5_9PSED</name>
<organism evidence="1 2">
    <name type="scientific">Pseudomonas synxantha</name>
    <dbReference type="NCBI Taxonomy" id="47883"/>
    <lineage>
        <taxon>Bacteria</taxon>
        <taxon>Pseudomonadati</taxon>
        <taxon>Pseudomonadota</taxon>
        <taxon>Gammaproteobacteria</taxon>
        <taxon>Pseudomonadales</taxon>
        <taxon>Pseudomonadaceae</taxon>
        <taxon>Pseudomonas</taxon>
    </lineage>
</organism>
<reference evidence="1 2" key="1">
    <citation type="submission" date="2018-03" db="EMBL/GenBank/DDBJ databases">
        <title>Diversity of phytobeneficial traits revealed by whole-genome analysis of worldwide-isolated phenazine-producing Pseudomonas spp.</title>
        <authorList>
            <person name="Biessy A."/>
            <person name="Novinscak A."/>
            <person name="Blom J."/>
            <person name="Leger G."/>
            <person name="Thomashow L.S."/>
            <person name="Cazorla F.M."/>
            <person name="Josic D."/>
            <person name="Filion M."/>
        </authorList>
    </citation>
    <scope>NUCLEOTIDE SEQUENCE [LARGE SCALE GENOMIC DNA]</scope>
    <source>
        <strain evidence="1 2">30B</strain>
    </source>
</reference>
<protein>
    <submittedName>
        <fullName evidence="1">Uncharacterized protein</fullName>
    </submittedName>
</protein>
<dbReference type="AlphaFoldDB" id="A0A3G7U8J5"/>
<evidence type="ECO:0000313" key="2">
    <source>
        <dbReference type="Proteomes" id="UP000268696"/>
    </source>
</evidence>